<feature type="compositionally biased region" description="Basic residues" evidence="7">
    <location>
        <begin position="13"/>
        <end position="22"/>
    </location>
</feature>
<evidence type="ECO:0000256" key="7">
    <source>
        <dbReference type="SAM" id="MobiDB-lite"/>
    </source>
</evidence>
<feature type="region of interest" description="Disordered" evidence="7">
    <location>
        <begin position="361"/>
        <end position="381"/>
    </location>
</feature>
<feature type="region of interest" description="Disordered" evidence="7">
    <location>
        <begin position="1"/>
        <end position="74"/>
    </location>
</feature>
<dbReference type="AlphaFoldDB" id="A0AAW1STL1"/>
<comment type="subcellular location">
    <subcellularLocation>
        <location evidence="1">Membrane</location>
    </subcellularLocation>
</comment>
<proteinExistence type="inferred from homology"/>
<feature type="compositionally biased region" description="Polar residues" evidence="7">
    <location>
        <begin position="42"/>
        <end position="60"/>
    </location>
</feature>
<dbReference type="Proteomes" id="UP001485043">
    <property type="component" value="Unassembled WGS sequence"/>
</dbReference>
<keyword evidence="4 6" id="KW-0808">Transferase</keyword>
<dbReference type="Pfam" id="PF01697">
    <property type="entry name" value="Glyco_transf_92"/>
    <property type="match status" value="1"/>
</dbReference>
<evidence type="ECO:0000256" key="5">
    <source>
        <dbReference type="ARBA" id="ARBA00023136"/>
    </source>
</evidence>
<feature type="compositionally biased region" description="Basic and acidic residues" evidence="7">
    <location>
        <begin position="1"/>
        <end position="11"/>
    </location>
</feature>
<comment type="caution">
    <text evidence="8">The sequence shown here is derived from an EMBL/GenBank/DDBJ whole genome shotgun (WGS) entry which is preliminary data.</text>
</comment>
<protein>
    <recommendedName>
        <fullName evidence="6">Glycosyltransferase family 92 protein</fullName>
        <ecNumber evidence="6">2.4.1.-</ecNumber>
    </recommendedName>
</protein>
<evidence type="ECO:0000313" key="8">
    <source>
        <dbReference type="EMBL" id="KAK9855807.1"/>
    </source>
</evidence>
<evidence type="ECO:0000256" key="2">
    <source>
        <dbReference type="ARBA" id="ARBA00007647"/>
    </source>
</evidence>
<evidence type="ECO:0000256" key="1">
    <source>
        <dbReference type="ARBA" id="ARBA00004370"/>
    </source>
</evidence>
<keyword evidence="3 6" id="KW-0328">Glycosyltransferase</keyword>
<reference evidence="8 9" key="1">
    <citation type="journal article" date="2024" name="Nat. Commun.">
        <title>Phylogenomics reveals the evolutionary origins of lichenization in chlorophyte algae.</title>
        <authorList>
            <person name="Puginier C."/>
            <person name="Libourel C."/>
            <person name="Otte J."/>
            <person name="Skaloud P."/>
            <person name="Haon M."/>
            <person name="Grisel S."/>
            <person name="Petersen M."/>
            <person name="Berrin J.G."/>
            <person name="Delaux P.M."/>
            <person name="Dal Grande F."/>
            <person name="Keller J."/>
        </authorList>
    </citation>
    <scope>NUCLEOTIDE SEQUENCE [LARGE SCALE GENOMIC DNA]</scope>
    <source>
        <strain evidence="8 9">SAG 2523</strain>
    </source>
</reference>
<dbReference type="GO" id="GO:0016757">
    <property type="term" value="F:glycosyltransferase activity"/>
    <property type="evidence" value="ECO:0007669"/>
    <property type="project" value="UniProtKB-UniRule"/>
</dbReference>
<evidence type="ECO:0000313" key="9">
    <source>
        <dbReference type="Proteomes" id="UP001485043"/>
    </source>
</evidence>
<name>A0AAW1STL1_9CHLO</name>
<sequence length="381" mass="42025">MNEQCSREPLARRSGRQRRTQHRNLNTSASLLVRKREYLHKPSSSPEDAGQLSSASSARNTPRLPRQRQSERVWASPRSAVLGADLQSSSSSRLRELVGITSFVIYDDSSADNVGLLETLYREHGRHYIRVEPPAGHGLDNNARRSLSAGHCSQHYGNSSDWMINLDVDEFVFSPAYQTLQEYFATVADASHMLYVGATRFGWAGQRHRFTYALHKANSSQGQSVELTNPNGVQLLTAHHVHRAPENRFGEPEAILRDSNARCREWQASQGELSPCTNDYNGRYGKAFVRTKHAVSVWTHGGGVRGNFGEASMFDGSDGIASALSDSVVSASRVLIPRRQSNANNPNLASALEKSQVRLLAPAAAARHRPSGPSRTTVLAR</sequence>
<evidence type="ECO:0000256" key="6">
    <source>
        <dbReference type="RuleBase" id="RU366017"/>
    </source>
</evidence>
<keyword evidence="5" id="KW-0472">Membrane</keyword>
<accession>A0AAW1STL1</accession>
<dbReference type="EMBL" id="JALJOV010001036">
    <property type="protein sequence ID" value="KAK9855807.1"/>
    <property type="molecule type" value="Genomic_DNA"/>
</dbReference>
<organism evidence="8 9">
    <name type="scientific">Apatococcus fuscideae</name>
    <dbReference type="NCBI Taxonomy" id="2026836"/>
    <lineage>
        <taxon>Eukaryota</taxon>
        <taxon>Viridiplantae</taxon>
        <taxon>Chlorophyta</taxon>
        <taxon>core chlorophytes</taxon>
        <taxon>Trebouxiophyceae</taxon>
        <taxon>Chlorellales</taxon>
        <taxon>Chlorellaceae</taxon>
        <taxon>Apatococcus</taxon>
    </lineage>
</organism>
<dbReference type="GO" id="GO:0016020">
    <property type="term" value="C:membrane"/>
    <property type="evidence" value="ECO:0007669"/>
    <property type="project" value="UniProtKB-SubCell"/>
</dbReference>
<dbReference type="EC" id="2.4.1.-" evidence="6"/>
<dbReference type="InterPro" id="IPR008166">
    <property type="entry name" value="Glyco_transf_92"/>
</dbReference>
<evidence type="ECO:0000256" key="3">
    <source>
        <dbReference type="ARBA" id="ARBA00022676"/>
    </source>
</evidence>
<keyword evidence="9" id="KW-1185">Reference proteome</keyword>
<comment type="similarity">
    <text evidence="2 6">Belongs to the glycosyltransferase 92 family.</text>
</comment>
<evidence type="ECO:0000256" key="4">
    <source>
        <dbReference type="ARBA" id="ARBA00022679"/>
    </source>
</evidence>
<gene>
    <name evidence="8" type="ORF">WJX84_002375</name>
</gene>